<evidence type="ECO:0000256" key="1">
    <source>
        <dbReference type="ARBA" id="ARBA00022723"/>
    </source>
</evidence>
<keyword evidence="6" id="KW-0539">Nucleus</keyword>
<dbReference type="InterPro" id="IPR021858">
    <property type="entry name" value="Fun_TF"/>
</dbReference>
<keyword evidence="4" id="KW-0238">DNA-binding</keyword>
<evidence type="ECO:0000313" key="8">
    <source>
        <dbReference type="Proteomes" id="UP000053599"/>
    </source>
</evidence>
<name>A0A0D1X8E6_9EURO</name>
<dbReference type="PANTHER" id="PTHR36206">
    <property type="entry name" value="ASPERCRYPTIN BIOSYNTHESIS CLUSTER-SPECIFIC TRANSCRIPTION REGULATOR ATNN-RELATED"/>
    <property type="match status" value="1"/>
</dbReference>
<proteinExistence type="predicted"/>
<keyword evidence="3" id="KW-0805">Transcription regulation</keyword>
<sequence>MSRRNPYLQQMPKGSSFMRIYEQLTAAKVGRKTANPLQDLLRRFESETERSAFEHFQRRSASALGPGLGWLAFGEVVLQCSDNSPVLRHATIALGAIHEHELEVSGTHKWTHDKDLLTFAYCQYGKAIRQLRHELSKASREKMILACILFTIFDFVQGDDVAAAAHLQGGLGMLRKFAAGFGLLDRSITFRGQVSRRDHPSARSAAKKDWHSPDLQHLTRMFVYLDFWSMVFSDGESLFPEVTLIDGLAIEPTIRDKDELHYKLRYIVPLQYRIHEFLRAARASSHACHDETFVTAFSSTKQDLVDRLEHWYRELLEICVAAKDNLSDEEKVRIDIATLNYKKIQTMLLACHEYGRVQYQAFDSAFQDIVSRSAAVISKTIFPMCRVRIFAFTPGVIHPLYITATRCCNAEICEQALGLLQSFQWTEGVWNSTIMAKIARRKLDGRSERVSHSSVS</sequence>
<evidence type="ECO:0000256" key="2">
    <source>
        <dbReference type="ARBA" id="ARBA00022833"/>
    </source>
</evidence>
<dbReference type="PANTHER" id="PTHR36206:SF12">
    <property type="entry name" value="ASPERCRYPTIN BIOSYNTHESIS CLUSTER-SPECIFIC TRANSCRIPTION REGULATOR ATNN-RELATED"/>
    <property type="match status" value="1"/>
</dbReference>
<evidence type="ECO:0000313" key="7">
    <source>
        <dbReference type="EMBL" id="KIV84076.1"/>
    </source>
</evidence>
<protein>
    <recommendedName>
        <fullName evidence="9">Transcription factor domain-containing protein</fullName>
    </recommendedName>
</protein>
<evidence type="ECO:0000256" key="5">
    <source>
        <dbReference type="ARBA" id="ARBA00023163"/>
    </source>
</evidence>
<evidence type="ECO:0000256" key="4">
    <source>
        <dbReference type="ARBA" id="ARBA00023125"/>
    </source>
</evidence>
<reference evidence="7 8" key="1">
    <citation type="submission" date="2015-01" db="EMBL/GenBank/DDBJ databases">
        <title>The Genome Sequence of Exophiala sideris CBS121828.</title>
        <authorList>
            <consortium name="The Broad Institute Genomics Platform"/>
            <person name="Cuomo C."/>
            <person name="de Hoog S."/>
            <person name="Gorbushina A."/>
            <person name="Stielow B."/>
            <person name="Teixiera M."/>
            <person name="Abouelleil A."/>
            <person name="Chapman S.B."/>
            <person name="Priest M."/>
            <person name="Young S.K."/>
            <person name="Wortman J."/>
            <person name="Nusbaum C."/>
            <person name="Birren B."/>
        </authorList>
    </citation>
    <scope>NUCLEOTIDE SEQUENCE [LARGE SCALE GENOMIC DNA]</scope>
    <source>
        <strain evidence="7 8">CBS 121828</strain>
    </source>
</reference>
<accession>A0A0D1X8E6</accession>
<dbReference type="OrthoDB" id="2593732at2759"/>
<evidence type="ECO:0008006" key="9">
    <source>
        <dbReference type="Google" id="ProtNLM"/>
    </source>
</evidence>
<keyword evidence="1" id="KW-0479">Metal-binding</keyword>
<keyword evidence="2" id="KW-0862">Zinc</keyword>
<dbReference type="GO" id="GO:0046872">
    <property type="term" value="F:metal ion binding"/>
    <property type="evidence" value="ECO:0007669"/>
    <property type="project" value="UniProtKB-KW"/>
</dbReference>
<gene>
    <name evidence="7" type="ORF">PV11_06050</name>
</gene>
<dbReference type="Pfam" id="PF11951">
    <property type="entry name" value="Fungal_trans_2"/>
    <property type="match status" value="1"/>
</dbReference>
<organism evidence="7 8">
    <name type="scientific">Exophiala sideris</name>
    <dbReference type="NCBI Taxonomy" id="1016849"/>
    <lineage>
        <taxon>Eukaryota</taxon>
        <taxon>Fungi</taxon>
        <taxon>Dikarya</taxon>
        <taxon>Ascomycota</taxon>
        <taxon>Pezizomycotina</taxon>
        <taxon>Eurotiomycetes</taxon>
        <taxon>Chaetothyriomycetidae</taxon>
        <taxon>Chaetothyriales</taxon>
        <taxon>Herpotrichiellaceae</taxon>
        <taxon>Exophiala</taxon>
    </lineage>
</organism>
<dbReference type="EMBL" id="KN846952">
    <property type="protein sequence ID" value="KIV84076.1"/>
    <property type="molecule type" value="Genomic_DNA"/>
</dbReference>
<keyword evidence="5" id="KW-0804">Transcription</keyword>
<evidence type="ECO:0000256" key="3">
    <source>
        <dbReference type="ARBA" id="ARBA00023015"/>
    </source>
</evidence>
<evidence type="ECO:0000256" key="6">
    <source>
        <dbReference type="ARBA" id="ARBA00023242"/>
    </source>
</evidence>
<dbReference type="InterPro" id="IPR052360">
    <property type="entry name" value="Transcr_Regulatory_Proteins"/>
</dbReference>
<dbReference type="STRING" id="1016849.A0A0D1X8E6"/>
<dbReference type="GO" id="GO:0003677">
    <property type="term" value="F:DNA binding"/>
    <property type="evidence" value="ECO:0007669"/>
    <property type="project" value="UniProtKB-KW"/>
</dbReference>
<dbReference type="Proteomes" id="UP000053599">
    <property type="component" value="Unassembled WGS sequence"/>
</dbReference>
<dbReference type="HOGENOM" id="CLU_599969_0_0_1"/>
<dbReference type="AlphaFoldDB" id="A0A0D1X8E6"/>